<dbReference type="OrthoDB" id="5826469at2759"/>
<keyword evidence="3" id="KW-1185">Reference proteome</keyword>
<dbReference type="EMBL" id="UYYG01001163">
    <property type="protein sequence ID" value="VDN57823.1"/>
    <property type="molecule type" value="Genomic_DNA"/>
</dbReference>
<name>A0A0N4U9L9_DRAME</name>
<dbReference type="WBParaSite" id="DME_0000379101-mRNA-1">
    <property type="protein sequence ID" value="DME_0000379101-mRNA-1"/>
    <property type="gene ID" value="DME_0000379101"/>
</dbReference>
<evidence type="ECO:0000313" key="1">
    <source>
        <dbReference type="EMBL" id="VDN57823.1"/>
    </source>
</evidence>
<evidence type="ECO:0000313" key="3">
    <source>
        <dbReference type="Proteomes" id="UP000274756"/>
    </source>
</evidence>
<dbReference type="Proteomes" id="UP000038040">
    <property type="component" value="Unplaced"/>
</dbReference>
<organism evidence="2 4">
    <name type="scientific">Dracunculus medinensis</name>
    <name type="common">Guinea worm</name>
    <dbReference type="NCBI Taxonomy" id="318479"/>
    <lineage>
        <taxon>Eukaryota</taxon>
        <taxon>Metazoa</taxon>
        <taxon>Ecdysozoa</taxon>
        <taxon>Nematoda</taxon>
        <taxon>Chromadorea</taxon>
        <taxon>Rhabditida</taxon>
        <taxon>Spirurina</taxon>
        <taxon>Dracunculoidea</taxon>
        <taxon>Dracunculidae</taxon>
        <taxon>Dracunculus</taxon>
    </lineage>
</organism>
<protein>
    <submittedName>
        <fullName evidence="4">DUF5071 domain-containing protein</fullName>
    </submittedName>
</protein>
<proteinExistence type="predicted"/>
<evidence type="ECO:0000313" key="4">
    <source>
        <dbReference type="WBParaSite" id="DME_0000379101-mRNA-1"/>
    </source>
</evidence>
<dbReference type="Proteomes" id="UP000274756">
    <property type="component" value="Unassembled WGS sequence"/>
</dbReference>
<dbReference type="AlphaFoldDB" id="A0A0N4U9L9"/>
<gene>
    <name evidence="1" type="ORF">DME_LOCUS7796</name>
</gene>
<evidence type="ECO:0000313" key="2">
    <source>
        <dbReference type="Proteomes" id="UP000038040"/>
    </source>
</evidence>
<reference evidence="4" key="1">
    <citation type="submission" date="2017-02" db="UniProtKB">
        <authorList>
            <consortium name="WormBaseParasite"/>
        </authorList>
    </citation>
    <scope>IDENTIFICATION</scope>
</reference>
<sequence length="130" mass="15089">MYHPVGARERDVSTRLIKPTLPNMDINEILNLVNNWNSVWEIDAGILIFDEGIAQFLLVDEQSHVKFFAALILKKASLRCRLVNDEPKDMLEEAENIFRIVNNEELTPTDSKKIDFLKNILTKRGYRFAE</sequence>
<reference evidence="1 3" key="2">
    <citation type="submission" date="2018-11" db="EMBL/GenBank/DDBJ databases">
        <authorList>
            <consortium name="Pathogen Informatics"/>
        </authorList>
    </citation>
    <scope>NUCLEOTIDE SEQUENCE [LARGE SCALE GENOMIC DNA]</scope>
</reference>
<accession>A0A0N4U9L9</accession>